<dbReference type="HAMAP" id="MF_00347">
    <property type="entry name" value="Polyphosphate_kinase"/>
    <property type="match status" value="1"/>
</dbReference>
<comment type="PTM">
    <text evidence="8 9">An intermediate of this reaction is the autophosphorylated ppk in which a phosphate is covalently linked to a histidine residue through a N-P bond.</text>
</comment>
<dbReference type="Gene3D" id="3.30.1840.10">
    <property type="entry name" value="Polyphosphate kinase middle domain"/>
    <property type="match status" value="1"/>
</dbReference>
<dbReference type="Pfam" id="PF13090">
    <property type="entry name" value="PP_kinase_C"/>
    <property type="match status" value="1"/>
</dbReference>
<dbReference type="Proteomes" id="UP001057753">
    <property type="component" value="Unassembled WGS sequence"/>
</dbReference>
<dbReference type="CDD" id="cd09165">
    <property type="entry name" value="PLDc_PaPPK1_C1_like"/>
    <property type="match status" value="1"/>
</dbReference>
<keyword evidence="1 8" id="KW-0597">Phosphoprotein</keyword>
<dbReference type="InterPro" id="IPR024953">
    <property type="entry name" value="PP_kinase_middle"/>
</dbReference>
<dbReference type="Pfam" id="PF13089">
    <property type="entry name" value="PP_kinase_N"/>
    <property type="match status" value="1"/>
</dbReference>
<evidence type="ECO:0000313" key="14">
    <source>
        <dbReference type="EMBL" id="MCR6096754.1"/>
    </source>
</evidence>
<keyword evidence="3 8" id="KW-0479">Metal-binding</keyword>
<dbReference type="InterPro" id="IPR025198">
    <property type="entry name" value="PPK_N_dom"/>
</dbReference>
<feature type="domain" description="Polyphosphate kinase C-terminal" evidence="12">
    <location>
        <begin position="515"/>
        <end position="686"/>
    </location>
</feature>
<dbReference type="InterPro" id="IPR003414">
    <property type="entry name" value="PP_kinase"/>
</dbReference>
<comment type="caution">
    <text evidence="14">The sequence shown here is derived from an EMBL/GenBank/DDBJ whole genome shotgun (WGS) entry which is preliminary data.</text>
</comment>
<dbReference type="Pfam" id="PF17941">
    <property type="entry name" value="PP_kinase_C_1"/>
    <property type="match status" value="1"/>
</dbReference>
<feature type="domain" description="Polyphosphate kinase middle" evidence="10">
    <location>
        <begin position="132"/>
        <end position="313"/>
    </location>
</feature>
<feature type="binding site" evidence="8">
    <location>
        <position position="416"/>
    </location>
    <ligand>
        <name>Mg(2+)</name>
        <dbReference type="ChEBI" id="CHEBI:18420"/>
    </ligand>
</feature>
<dbReference type="InterPro" id="IPR025200">
    <property type="entry name" value="PPK_C_dom2"/>
</dbReference>
<evidence type="ECO:0000313" key="15">
    <source>
        <dbReference type="Proteomes" id="UP001057753"/>
    </source>
</evidence>
<keyword evidence="5 8" id="KW-0418">Kinase</keyword>
<dbReference type="RefSeq" id="WP_257821273.1">
    <property type="nucleotide sequence ID" value="NZ_JABXYM010000001.1"/>
</dbReference>
<evidence type="ECO:0000256" key="9">
    <source>
        <dbReference type="RuleBase" id="RU003800"/>
    </source>
</evidence>
<dbReference type="AlphaFoldDB" id="A0A9Q4FZH6"/>
<dbReference type="PANTHER" id="PTHR30218:SF0">
    <property type="entry name" value="POLYPHOSPHATE KINASE"/>
    <property type="match status" value="1"/>
</dbReference>
<feature type="binding site" evidence="8">
    <location>
        <position position="54"/>
    </location>
    <ligand>
        <name>ATP</name>
        <dbReference type="ChEBI" id="CHEBI:30616"/>
    </ligand>
</feature>
<dbReference type="GO" id="GO:0005524">
    <property type="term" value="F:ATP binding"/>
    <property type="evidence" value="ECO:0007669"/>
    <property type="project" value="UniProtKB-KW"/>
</dbReference>
<keyword evidence="4 8" id="KW-0547">Nucleotide-binding</keyword>
<evidence type="ECO:0000259" key="11">
    <source>
        <dbReference type="Pfam" id="PF13089"/>
    </source>
</evidence>
<dbReference type="GO" id="GO:0046872">
    <property type="term" value="F:metal ion binding"/>
    <property type="evidence" value="ECO:0007669"/>
    <property type="project" value="UniProtKB-KW"/>
</dbReference>
<evidence type="ECO:0000256" key="8">
    <source>
        <dbReference type="HAMAP-Rule" id="MF_00347"/>
    </source>
</evidence>
<evidence type="ECO:0000259" key="10">
    <source>
        <dbReference type="Pfam" id="PF02503"/>
    </source>
</evidence>
<reference evidence="14" key="1">
    <citation type="submission" date="2020-06" db="EMBL/GenBank/DDBJ databases">
        <title>Insight into the genomes of haloalkaliphilic bacilli from Kenyan soda lakes.</title>
        <authorList>
            <person name="Mwirichia R."/>
            <person name="Villamizar G.C."/>
            <person name="Poehlein A."/>
            <person name="Mugweru J."/>
            <person name="Kipnyargis A."/>
            <person name="Kiplimo D."/>
            <person name="Orwa P."/>
            <person name="Daniel R."/>
        </authorList>
    </citation>
    <scope>NUCLEOTIDE SEQUENCE</scope>
    <source>
        <strain evidence="14">B1096_S55</strain>
    </source>
</reference>
<comment type="similarity">
    <text evidence="8 9">Belongs to the polyphosphate kinase 1 (PPK1) family.</text>
</comment>
<dbReference type="FunFam" id="3.30.870.10:FF:000001">
    <property type="entry name" value="Polyphosphate kinase"/>
    <property type="match status" value="1"/>
</dbReference>
<dbReference type="GO" id="GO:0008976">
    <property type="term" value="F:polyphosphate kinase activity"/>
    <property type="evidence" value="ECO:0007669"/>
    <property type="project" value="UniProtKB-UniRule"/>
</dbReference>
<gene>
    <name evidence="8" type="primary">ppk</name>
    <name evidence="14" type="ORF">HXA33_09325</name>
</gene>
<evidence type="ECO:0000256" key="2">
    <source>
        <dbReference type="ARBA" id="ARBA00022679"/>
    </source>
</evidence>
<dbReference type="NCBIfam" id="NF003917">
    <property type="entry name" value="PRK05443.1-1"/>
    <property type="match status" value="1"/>
</dbReference>
<dbReference type="InterPro" id="IPR036832">
    <property type="entry name" value="PPK_N_dom_sf"/>
</dbReference>
<accession>A0A9Q4FZH6</accession>
<dbReference type="CDD" id="cd09168">
    <property type="entry name" value="PLDc_PaPPK1_C2_like"/>
    <property type="match status" value="1"/>
</dbReference>
<dbReference type="SUPFAM" id="SSF143724">
    <property type="entry name" value="PHP14-like"/>
    <property type="match status" value="1"/>
</dbReference>
<feature type="domain" description="Polyphosphate kinase N-terminal" evidence="11">
    <location>
        <begin position="16"/>
        <end position="122"/>
    </location>
</feature>
<keyword evidence="7 8" id="KW-0460">Magnesium</keyword>
<feature type="domain" description="Polyphosphate kinase C-terminal" evidence="13">
    <location>
        <begin position="343"/>
        <end position="505"/>
    </location>
</feature>
<comment type="cofactor">
    <cofactor evidence="8">
        <name>Mg(2+)</name>
        <dbReference type="ChEBI" id="CHEBI:18420"/>
    </cofactor>
</comment>
<comment type="catalytic activity">
    <reaction evidence="8 9">
        <text>[phosphate](n) + ATP = [phosphate](n+1) + ADP</text>
        <dbReference type="Rhea" id="RHEA:19573"/>
        <dbReference type="Rhea" id="RHEA-COMP:9859"/>
        <dbReference type="Rhea" id="RHEA-COMP:14280"/>
        <dbReference type="ChEBI" id="CHEBI:16838"/>
        <dbReference type="ChEBI" id="CHEBI:30616"/>
        <dbReference type="ChEBI" id="CHEBI:456216"/>
        <dbReference type="EC" id="2.7.4.1"/>
    </reaction>
</comment>
<keyword evidence="2 8" id="KW-0808">Transferase</keyword>
<evidence type="ECO:0000256" key="7">
    <source>
        <dbReference type="ARBA" id="ARBA00022842"/>
    </source>
</evidence>
<dbReference type="InterPro" id="IPR041108">
    <property type="entry name" value="PP_kinase_C_1"/>
</dbReference>
<evidence type="ECO:0000256" key="4">
    <source>
        <dbReference type="ARBA" id="ARBA00022741"/>
    </source>
</evidence>
<name>A0A9Q4FZH6_SALAG</name>
<dbReference type="NCBIfam" id="NF003920">
    <property type="entry name" value="PRK05443.2-1"/>
    <property type="match status" value="1"/>
</dbReference>
<evidence type="ECO:0000259" key="13">
    <source>
        <dbReference type="Pfam" id="PF17941"/>
    </source>
</evidence>
<feature type="active site" description="Phosphohistidine intermediate" evidence="8">
    <location>
        <position position="446"/>
    </location>
</feature>
<feature type="binding site" evidence="8">
    <location>
        <position position="575"/>
    </location>
    <ligand>
        <name>ATP</name>
        <dbReference type="ChEBI" id="CHEBI:30616"/>
    </ligand>
</feature>
<evidence type="ECO:0000259" key="12">
    <source>
        <dbReference type="Pfam" id="PF13090"/>
    </source>
</evidence>
<evidence type="ECO:0000256" key="5">
    <source>
        <dbReference type="ARBA" id="ARBA00022777"/>
    </source>
</evidence>
<organism evidence="14 15">
    <name type="scientific">Salipaludibacillus agaradhaerens</name>
    <name type="common">Bacillus agaradhaerens</name>
    <dbReference type="NCBI Taxonomy" id="76935"/>
    <lineage>
        <taxon>Bacteria</taxon>
        <taxon>Bacillati</taxon>
        <taxon>Bacillota</taxon>
        <taxon>Bacilli</taxon>
        <taxon>Bacillales</taxon>
        <taxon>Bacillaceae</taxon>
    </lineage>
</organism>
<dbReference type="SUPFAM" id="SSF140356">
    <property type="entry name" value="PPK N-terminal domain-like"/>
    <property type="match status" value="1"/>
</dbReference>
<keyword evidence="15" id="KW-1185">Reference proteome</keyword>
<dbReference type="GO" id="GO:0009358">
    <property type="term" value="C:polyphosphate kinase complex"/>
    <property type="evidence" value="ECO:0007669"/>
    <property type="project" value="InterPro"/>
</dbReference>
<dbReference type="Gene3D" id="3.30.870.10">
    <property type="entry name" value="Endonuclease Chain A"/>
    <property type="match status" value="2"/>
</dbReference>
<dbReference type="NCBIfam" id="NF003921">
    <property type="entry name" value="PRK05443.2-2"/>
    <property type="match status" value="1"/>
</dbReference>
<feature type="binding site" evidence="8">
    <location>
        <position position="603"/>
    </location>
    <ligand>
        <name>ATP</name>
        <dbReference type="ChEBI" id="CHEBI:30616"/>
    </ligand>
</feature>
<keyword evidence="6 8" id="KW-0067">ATP-binding</keyword>
<dbReference type="GO" id="GO:0006799">
    <property type="term" value="P:polyphosphate biosynthetic process"/>
    <property type="evidence" value="ECO:0007669"/>
    <property type="project" value="UniProtKB-UniRule"/>
</dbReference>
<feature type="binding site" evidence="8">
    <location>
        <position position="386"/>
    </location>
    <ligand>
        <name>Mg(2+)</name>
        <dbReference type="ChEBI" id="CHEBI:18420"/>
    </ligand>
</feature>
<dbReference type="NCBIfam" id="TIGR03705">
    <property type="entry name" value="poly_P_kin"/>
    <property type="match status" value="1"/>
</dbReference>
<feature type="binding site" evidence="8">
    <location>
        <position position="479"/>
    </location>
    <ligand>
        <name>ATP</name>
        <dbReference type="ChEBI" id="CHEBI:30616"/>
    </ligand>
</feature>
<dbReference type="EC" id="2.7.4.1" evidence="8 9"/>
<evidence type="ECO:0000256" key="1">
    <source>
        <dbReference type="ARBA" id="ARBA00022553"/>
    </source>
</evidence>
<comment type="function">
    <text evidence="8 9">Catalyzes the reversible transfer of the terminal phosphate of ATP to form a long-chain polyphosphate (polyP).</text>
</comment>
<evidence type="ECO:0000256" key="6">
    <source>
        <dbReference type="ARBA" id="ARBA00022840"/>
    </source>
</evidence>
<dbReference type="Gene3D" id="1.20.58.310">
    <property type="entry name" value="Polyphosphate kinase N-terminal domain"/>
    <property type="match status" value="1"/>
</dbReference>
<dbReference type="InterPro" id="IPR036830">
    <property type="entry name" value="PP_kinase_middle_dom_sf"/>
</dbReference>
<dbReference type="EMBL" id="JABXYM010000001">
    <property type="protein sequence ID" value="MCR6096754.1"/>
    <property type="molecule type" value="Genomic_DNA"/>
</dbReference>
<dbReference type="SUPFAM" id="SSF56024">
    <property type="entry name" value="Phospholipase D/nuclease"/>
    <property type="match status" value="2"/>
</dbReference>
<dbReference type="PIRSF" id="PIRSF015589">
    <property type="entry name" value="PP_kinase"/>
    <property type="match status" value="1"/>
</dbReference>
<dbReference type="NCBIfam" id="NF003918">
    <property type="entry name" value="PRK05443.1-2"/>
    <property type="match status" value="1"/>
</dbReference>
<sequence length="700" mass="80921">MTKMIKSVLLDDPAYYNNRELSWLSFNERVLQEAMDKNNPLLERLKFMAIFSSNLDEFFMVRVAGLKDQVKAGFNKPENKAGLTPKQQLNKIAERSHHLVKEQYHLYTQILQPLLEKEGIYFLTMTDLNDTQYEMLANHFHNYILPVLTPMAIDAYRPFPMLLNKSLNLAILLGNESNNDQEQKLAIVQVPSVLKRTIILPTDSHYSSFIFLEDVISHFINDLFQGYSVMAVSPFRITRNADLTIHEEDARDLLAEIEKELKKRKWGRAVRLEIQANQMDENLLSFLMGVLELSEDDVYSVEGPLDFSFFTSFYENMAQDWEHLVNDAYIPQPPADLRHKNDLFQAILEKDIFLHHPYESFQPVVDLITHAAKDPDVLAIKQTLYRVSGDSPIIQALTEAADAGKQVTVLVELKARFDEEKNIQWAKRLEKSGVHVIYGITGLKTHSKITLIIRHDNDTIQRFVHLGTGNYNDSTAKFYTDMGLLTSRASMGEDATNFFNYLSGFTCKPKWHDIIISPVDMRDKFLMLIEQEITYHSQHGNGRIIAKMNSLTDKPIIVKLYEASKKGVKIDLIVRGICCLKPGIPHVSENITVRSIVDRFLEHSRIFYFHHNGEEALFLSSADWMTRNMDKRIEILFPIYSKDIKDRIINVLTLTLKDNVKARLQHTDGTYHYASRHENEPTIQSQRLFYEEAAMFFEDD</sequence>
<proteinExistence type="inferred from homology"/>
<evidence type="ECO:0000256" key="3">
    <source>
        <dbReference type="ARBA" id="ARBA00022723"/>
    </source>
</evidence>
<dbReference type="PANTHER" id="PTHR30218">
    <property type="entry name" value="POLYPHOSPHATE KINASE"/>
    <property type="match status" value="1"/>
</dbReference>
<dbReference type="Pfam" id="PF02503">
    <property type="entry name" value="PP_kinase"/>
    <property type="match status" value="1"/>
</dbReference>
<protein>
    <recommendedName>
        <fullName evidence="8 9">Polyphosphate kinase</fullName>
        <ecNumber evidence="8 9">2.7.4.1</ecNumber>
    </recommendedName>
    <alternativeName>
        <fullName evidence="8">ATP-polyphosphate phosphotransferase</fullName>
    </alternativeName>
    <alternativeName>
        <fullName evidence="8">Polyphosphoric acid kinase</fullName>
    </alternativeName>
</protein>